<organism evidence="5 6">
    <name type="scientific">Orlajensenia leifsoniae</name>
    <dbReference type="NCBI Taxonomy" id="2561933"/>
    <lineage>
        <taxon>Bacteria</taxon>
        <taxon>Bacillati</taxon>
        <taxon>Actinomycetota</taxon>
        <taxon>Actinomycetes</taxon>
        <taxon>Micrococcales</taxon>
        <taxon>Microbacteriaceae</taxon>
        <taxon>Orlajensenia</taxon>
    </lineage>
</organism>
<dbReference type="InterPro" id="IPR036116">
    <property type="entry name" value="FN3_sf"/>
</dbReference>
<evidence type="ECO:0000259" key="4">
    <source>
        <dbReference type="PROSITE" id="PS50853"/>
    </source>
</evidence>
<dbReference type="InterPro" id="IPR012938">
    <property type="entry name" value="Glc/Sorbosone_DH"/>
</dbReference>
<keyword evidence="1" id="KW-0378">Hydrolase</keyword>
<evidence type="ECO:0000256" key="2">
    <source>
        <dbReference type="ARBA" id="ARBA00023326"/>
    </source>
</evidence>
<dbReference type="InterPro" id="IPR000772">
    <property type="entry name" value="Ricin_B_lectin"/>
</dbReference>
<gene>
    <name evidence="5" type="ORF">E4M00_03805</name>
</gene>
<dbReference type="GO" id="GO:0000272">
    <property type="term" value="P:polysaccharide catabolic process"/>
    <property type="evidence" value="ECO:0007669"/>
    <property type="project" value="UniProtKB-KW"/>
</dbReference>
<feature type="domain" description="Fibronectin type-III" evidence="4">
    <location>
        <begin position="258"/>
        <end position="347"/>
    </location>
</feature>
<dbReference type="InterPro" id="IPR035992">
    <property type="entry name" value="Ricin_B-like_lectins"/>
</dbReference>
<keyword evidence="1" id="KW-0326">Glycosidase</keyword>
<dbReference type="EMBL" id="SPQZ01000001">
    <property type="protein sequence ID" value="TFW00407.1"/>
    <property type="molecule type" value="Genomic_DNA"/>
</dbReference>
<dbReference type="Gene3D" id="2.120.10.30">
    <property type="entry name" value="TolB, C-terminal domain"/>
    <property type="match status" value="1"/>
</dbReference>
<dbReference type="InterPro" id="IPR011042">
    <property type="entry name" value="6-blade_b-propeller_TolB-like"/>
</dbReference>
<dbReference type="SUPFAM" id="SSF50952">
    <property type="entry name" value="Soluble quinoprotein glucose dehydrogenase"/>
    <property type="match status" value="1"/>
</dbReference>
<evidence type="ECO:0000256" key="3">
    <source>
        <dbReference type="SAM" id="SignalP"/>
    </source>
</evidence>
<dbReference type="InterPro" id="IPR011041">
    <property type="entry name" value="Quinoprot_gluc/sorb_DH_b-prop"/>
</dbReference>
<dbReference type="PANTHER" id="PTHR19328">
    <property type="entry name" value="HEDGEHOG-INTERACTING PROTEIN"/>
    <property type="match status" value="1"/>
</dbReference>
<reference evidence="5 6" key="1">
    <citation type="journal article" date="2018" name="J. Microbiol.">
        <title>Leifsonia flava sp. nov., a novel actinobacterium isolated from the rhizosphere of Aquilegia viridiflora.</title>
        <authorList>
            <person name="Cai Y."/>
            <person name="Tao W.Z."/>
            <person name="Ma Y.J."/>
            <person name="Cheng J."/>
            <person name="Zhang M.Y."/>
            <person name="Zhang Y.X."/>
        </authorList>
    </citation>
    <scope>NUCLEOTIDE SEQUENCE [LARGE SCALE GENOMIC DNA]</scope>
    <source>
        <strain evidence="5 6">SYP-B2174</strain>
    </source>
</reference>
<dbReference type="AlphaFoldDB" id="A0A4Y9RBM9"/>
<name>A0A4Y9RBM9_9MICO</name>
<dbReference type="SMART" id="SM00458">
    <property type="entry name" value="RICIN"/>
    <property type="match status" value="1"/>
</dbReference>
<dbReference type="InterPro" id="IPR013783">
    <property type="entry name" value="Ig-like_fold"/>
</dbReference>
<dbReference type="Gene3D" id="2.60.40.10">
    <property type="entry name" value="Immunoglobulins"/>
    <property type="match status" value="2"/>
</dbReference>
<sequence>MLLAAILSIVCVTALLTLPADAAQAATGKPIVGVASKRCLDIQYGSMTAGAQTLIGTCNGGADQRWMRTAEGELRVFDGARCLTAGPVTTTQPRKAVIALCSGSAAQKWSYTSAKTLKHTATGLCLHVRGARTTTGTQVNLHACTTGTNQKWTVPAKLPDTTPPTTPTGLTSSALSCTAVTLSWSASKDAVGVTAYDLYHDGQLVTSVSGTVRSASVKVVAGVPWGWYVNARDAAGNVSQASATVTVTPPQCTTDTVAPSVPTSVAAVASGTSVKVTWAASTDNIAVTRYDVRRDGAVVGSVGGGVLTFTDSGLAVTRAYTYTVIARDAQGNASAASAPSTTTTGAACGSPICGVAQVTTDTDIPWGLATLPDGSVLYARRDAHDIVRLVPTTGVKTTVGAVPGAQSTDGEGGVMGIAIASDFTADPWLYIMHTTATDNRIVRMRYAAGKIDTTSVQVLLSGILRNKYHNGGRLRFGPDGMLYASTGDAQNADYAQRLTGTGALNGKILRLTRTGGIPSDNPFSGSYIWSYGHRNPQGIAFDSRGRLWQQEFGNSVMDETNLVVKGGNHGWPQCEGTSGNGCGAAGLIAPKKTYPTADGSCSGLTIVRDVVYVACGRGSRLYREVISGDSLTNVQQFFVGTYGRLRTVEPTSDGGLWLTTTNQGDKDSVANNSNEKILKVTLGG</sequence>
<protein>
    <submittedName>
        <fullName evidence="5">Glucose dehydrogenase</fullName>
    </submittedName>
</protein>
<keyword evidence="3" id="KW-0732">Signal</keyword>
<dbReference type="Proteomes" id="UP000298127">
    <property type="component" value="Unassembled WGS sequence"/>
</dbReference>
<keyword evidence="2" id="KW-0624">Polysaccharide degradation</keyword>
<evidence type="ECO:0000256" key="1">
    <source>
        <dbReference type="ARBA" id="ARBA00023295"/>
    </source>
</evidence>
<feature type="signal peptide" evidence="3">
    <location>
        <begin position="1"/>
        <end position="22"/>
    </location>
</feature>
<dbReference type="SUPFAM" id="SSF50370">
    <property type="entry name" value="Ricin B-like lectins"/>
    <property type="match status" value="1"/>
</dbReference>
<feature type="chain" id="PRO_5038950907" evidence="3">
    <location>
        <begin position="23"/>
        <end position="684"/>
    </location>
</feature>
<dbReference type="SMART" id="SM00060">
    <property type="entry name" value="FN3"/>
    <property type="match status" value="2"/>
</dbReference>
<evidence type="ECO:0000313" key="5">
    <source>
        <dbReference type="EMBL" id="TFW00407.1"/>
    </source>
</evidence>
<dbReference type="InterPro" id="IPR003961">
    <property type="entry name" value="FN3_dom"/>
</dbReference>
<dbReference type="GO" id="GO:0016798">
    <property type="term" value="F:hydrolase activity, acting on glycosyl bonds"/>
    <property type="evidence" value="ECO:0007669"/>
    <property type="project" value="UniProtKB-KW"/>
</dbReference>
<dbReference type="PROSITE" id="PS50231">
    <property type="entry name" value="RICIN_B_LECTIN"/>
    <property type="match status" value="1"/>
</dbReference>
<dbReference type="PANTHER" id="PTHR19328:SF13">
    <property type="entry name" value="HIPL1 PROTEIN"/>
    <property type="match status" value="1"/>
</dbReference>
<dbReference type="PROSITE" id="PS50853">
    <property type="entry name" value="FN3"/>
    <property type="match status" value="1"/>
</dbReference>
<dbReference type="Gene3D" id="2.80.10.50">
    <property type="match status" value="1"/>
</dbReference>
<proteinExistence type="predicted"/>
<evidence type="ECO:0000313" key="6">
    <source>
        <dbReference type="Proteomes" id="UP000298127"/>
    </source>
</evidence>
<dbReference type="CDD" id="cd00063">
    <property type="entry name" value="FN3"/>
    <property type="match status" value="1"/>
</dbReference>
<comment type="caution">
    <text evidence="5">The sequence shown here is derived from an EMBL/GenBank/DDBJ whole genome shotgun (WGS) entry which is preliminary data.</text>
</comment>
<accession>A0A4Y9RBM9</accession>
<dbReference type="Pfam" id="PF00652">
    <property type="entry name" value="Ricin_B_lectin"/>
    <property type="match status" value="1"/>
</dbReference>
<keyword evidence="6" id="KW-1185">Reference proteome</keyword>
<dbReference type="Pfam" id="PF07995">
    <property type="entry name" value="GSDH"/>
    <property type="match status" value="1"/>
</dbReference>
<keyword evidence="2" id="KW-0119">Carbohydrate metabolism</keyword>
<dbReference type="SUPFAM" id="SSF49265">
    <property type="entry name" value="Fibronectin type III"/>
    <property type="match status" value="2"/>
</dbReference>